<gene>
    <name evidence="3" type="primary">LOC106459558</name>
</gene>
<proteinExistence type="predicted"/>
<dbReference type="RefSeq" id="XP_013774642.1">
    <property type="nucleotide sequence ID" value="XM_013919188.2"/>
</dbReference>
<name>A0ABM1B4H4_LIMPO</name>
<evidence type="ECO:0000313" key="3">
    <source>
        <dbReference type="RefSeq" id="XP_013774642.1"/>
    </source>
</evidence>
<organism evidence="2 3">
    <name type="scientific">Limulus polyphemus</name>
    <name type="common">Atlantic horseshoe crab</name>
    <dbReference type="NCBI Taxonomy" id="6850"/>
    <lineage>
        <taxon>Eukaryota</taxon>
        <taxon>Metazoa</taxon>
        <taxon>Ecdysozoa</taxon>
        <taxon>Arthropoda</taxon>
        <taxon>Chelicerata</taxon>
        <taxon>Merostomata</taxon>
        <taxon>Xiphosura</taxon>
        <taxon>Limulidae</taxon>
        <taxon>Limulus</taxon>
    </lineage>
</organism>
<dbReference type="PANTHER" id="PTHR16230:SF3">
    <property type="entry name" value="BIOGENESIS OF LYSOSOMAL ORGANELLES COMPLEX-1, SUBUNIT 4, CAPPUCCINO"/>
    <property type="match status" value="1"/>
</dbReference>
<dbReference type="Proteomes" id="UP000694941">
    <property type="component" value="Unplaced"/>
</dbReference>
<dbReference type="PANTHER" id="PTHR16230">
    <property type="entry name" value="CAPPUCCINO"/>
    <property type="match status" value="1"/>
</dbReference>
<evidence type="ECO:0000256" key="1">
    <source>
        <dbReference type="SAM" id="MobiDB-lite"/>
    </source>
</evidence>
<evidence type="ECO:0000313" key="2">
    <source>
        <dbReference type="Proteomes" id="UP000694941"/>
    </source>
</evidence>
<reference evidence="3" key="1">
    <citation type="submission" date="2025-08" db="UniProtKB">
        <authorList>
            <consortium name="RefSeq"/>
        </authorList>
    </citation>
    <scope>IDENTIFICATION</scope>
    <source>
        <tissue evidence="3">Muscle</tissue>
    </source>
</reference>
<dbReference type="InterPro" id="IPR024857">
    <property type="entry name" value="Cappuccino"/>
</dbReference>
<feature type="region of interest" description="Disordered" evidence="1">
    <location>
        <begin position="182"/>
        <end position="205"/>
    </location>
</feature>
<sequence length="205" mass="23214">MADGLREKHLDTIVVKEVNESTPRNSMEAEKLLTDLAEDYSKFLRTDVKLEKGVLEENIDEVLTRLDEFCGLVDMVRSDDTLCLSNTLPSIYAKSLELEKIFERIDKLEAFIEIVRQNLDVMEEKVIGAEYLLGGSSVKKFFSSLPKPIFSKKSSNQDRRLVKYEPPEIFNTSDYLQPLNQASAEGGTEASLECEPDNEVLAQMP</sequence>
<dbReference type="GeneID" id="106459558"/>
<keyword evidence="2" id="KW-1185">Reference proteome</keyword>
<accession>A0ABM1B4H4</accession>
<protein>
    <submittedName>
        <fullName evidence="3">Biogenesis of lysosome-related organelles complex 1 subunit 4-like isoform X1</fullName>
    </submittedName>
</protein>